<dbReference type="SUPFAM" id="SSF52343">
    <property type="entry name" value="Ferredoxin reductase-like, C-terminal NADP-linked domain"/>
    <property type="match status" value="1"/>
</dbReference>
<dbReference type="PANTHER" id="PTHR43513">
    <property type="entry name" value="DIHYDROOROTATE DEHYDROGENASE B (NAD(+)), ELECTRON TRANSFER SUBUNIT"/>
    <property type="match status" value="1"/>
</dbReference>
<dbReference type="InterPro" id="IPR050353">
    <property type="entry name" value="PyrK_electron_transfer"/>
</dbReference>
<sequence length="143" mass="15612">MRAACNRLLVATDDGSYGLHGFVTDLLREVIGEKKELDLCIAIGPLPMMRAVSSLTREYGLKTVVSLNSIMVDGTGMCGCCRVTVGGETKFTCVDGPEFDGHLVDFEEMARRSVIYKPMEQLALELYLGETGHRCSCVRGGEK</sequence>
<accession>A0A485M8Y1</accession>
<reference evidence="2" key="1">
    <citation type="submission" date="2019-03" db="EMBL/GenBank/DDBJ databases">
        <authorList>
            <person name="Hao L."/>
        </authorList>
    </citation>
    <scope>NUCLEOTIDE SEQUENCE</scope>
</reference>
<feature type="domain" description="Dihydroorotate dehydrogenase electron transfer subunit iron-sulphur cluster binding" evidence="1">
    <location>
        <begin position="68"/>
        <end position="104"/>
    </location>
</feature>
<dbReference type="Gene3D" id="3.40.50.80">
    <property type="entry name" value="Nucleotide-binding domain of ferredoxin-NADP reductase (FNR) module"/>
    <property type="match status" value="1"/>
</dbReference>
<evidence type="ECO:0000313" key="2">
    <source>
        <dbReference type="EMBL" id="VFU18702.1"/>
    </source>
</evidence>
<dbReference type="InterPro" id="IPR039261">
    <property type="entry name" value="FNR_nucleotide-bd"/>
</dbReference>
<dbReference type="AlphaFoldDB" id="A0A485M8Y1"/>
<proteinExistence type="predicted"/>
<organism evidence="2">
    <name type="scientific">anaerobic digester metagenome</name>
    <dbReference type="NCBI Taxonomy" id="1263854"/>
    <lineage>
        <taxon>unclassified sequences</taxon>
        <taxon>metagenomes</taxon>
        <taxon>ecological metagenomes</taxon>
    </lineage>
</organism>
<dbReference type="EMBL" id="CAADRN010000356">
    <property type="protein sequence ID" value="VFU18702.1"/>
    <property type="molecule type" value="Genomic_DNA"/>
</dbReference>
<dbReference type="PANTHER" id="PTHR43513:SF3">
    <property type="entry name" value="DIHYDROOROTATE DEHYDROGENASE B (NAD(+)), ELECTRON TRANSFER SUBUNIT-RELATED"/>
    <property type="match status" value="1"/>
</dbReference>
<evidence type="ECO:0000259" key="1">
    <source>
        <dbReference type="Pfam" id="PF10418"/>
    </source>
</evidence>
<dbReference type="InterPro" id="IPR019480">
    <property type="entry name" value="Dihydroorotate_DH_Fe-S-bd"/>
</dbReference>
<gene>
    <name evidence="2" type="primary">UbiB</name>
    <name evidence="2" type="ORF">SCFA_550005</name>
</gene>
<protein>
    <submittedName>
        <fullName evidence="2">2-polyprenylphenol hydroxylase and related flavodoxin oxidoreductases</fullName>
    </submittedName>
</protein>
<name>A0A485M8Y1_9ZZZZ</name>
<dbReference type="Pfam" id="PF10418">
    <property type="entry name" value="DHODB_Fe-S_bind"/>
    <property type="match status" value="1"/>
</dbReference>